<protein>
    <submittedName>
        <fullName evidence="3">Uncharacterized protein</fullName>
    </submittedName>
</protein>
<comment type="caution">
    <text evidence="3">The sequence shown here is derived from an EMBL/GenBank/DDBJ whole genome shotgun (WGS) entry which is preliminary data.</text>
</comment>
<keyword evidence="4" id="KW-1185">Reference proteome</keyword>
<sequence length="100" mass="10373">MLKHRRVRVACVFLLGWVSLAAVERWAEQAPWPTAVTHGVLWSAVLAGTWWFVEMTQGRSSGEATALTVGKASPSGGPLGKGAGASPPASAAESSKDDVG</sequence>
<organism evidence="3 4">
    <name type="scientific">Streptomyces gobitricini</name>
    <dbReference type="NCBI Taxonomy" id="68211"/>
    <lineage>
        <taxon>Bacteria</taxon>
        <taxon>Bacillati</taxon>
        <taxon>Actinomycetota</taxon>
        <taxon>Actinomycetes</taxon>
        <taxon>Kitasatosporales</taxon>
        <taxon>Streptomycetaceae</taxon>
        <taxon>Streptomyces</taxon>
    </lineage>
</organism>
<keyword evidence="2" id="KW-0812">Transmembrane</keyword>
<reference evidence="3 4" key="1">
    <citation type="journal article" date="2019" name="Int. J. Syst. Evol. Microbiol.">
        <title>The Global Catalogue of Microorganisms (GCM) 10K type strain sequencing project: providing services to taxonomists for standard genome sequencing and annotation.</title>
        <authorList>
            <consortium name="The Broad Institute Genomics Platform"/>
            <consortium name="The Broad Institute Genome Sequencing Center for Infectious Disease"/>
            <person name="Wu L."/>
            <person name="Ma J."/>
        </authorList>
    </citation>
    <scope>NUCLEOTIDE SEQUENCE [LARGE SCALE GENOMIC DNA]</scope>
    <source>
        <strain evidence="3 4">JCM 5062</strain>
    </source>
</reference>
<gene>
    <name evidence="3" type="ORF">GCM10010393_32800</name>
</gene>
<accession>A0ABN3M9S9</accession>
<keyword evidence="2" id="KW-1133">Transmembrane helix</keyword>
<evidence type="ECO:0000256" key="2">
    <source>
        <dbReference type="SAM" id="Phobius"/>
    </source>
</evidence>
<feature type="compositionally biased region" description="Low complexity" evidence="1">
    <location>
        <begin position="84"/>
        <end position="93"/>
    </location>
</feature>
<evidence type="ECO:0000313" key="3">
    <source>
        <dbReference type="EMBL" id="GAA2498032.1"/>
    </source>
</evidence>
<feature type="transmembrane region" description="Helical" evidence="2">
    <location>
        <begin position="35"/>
        <end position="53"/>
    </location>
</feature>
<dbReference type="Proteomes" id="UP001499942">
    <property type="component" value="Unassembled WGS sequence"/>
</dbReference>
<name>A0ABN3M9S9_9ACTN</name>
<evidence type="ECO:0000256" key="1">
    <source>
        <dbReference type="SAM" id="MobiDB-lite"/>
    </source>
</evidence>
<proteinExistence type="predicted"/>
<feature type="region of interest" description="Disordered" evidence="1">
    <location>
        <begin position="63"/>
        <end position="100"/>
    </location>
</feature>
<keyword evidence="2" id="KW-0472">Membrane</keyword>
<dbReference type="EMBL" id="BAAASR010000018">
    <property type="protein sequence ID" value="GAA2498032.1"/>
    <property type="molecule type" value="Genomic_DNA"/>
</dbReference>
<evidence type="ECO:0000313" key="4">
    <source>
        <dbReference type="Proteomes" id="UP001499942"/>
    </source>
</evidence>